<evidence type="ECO:0000259" key="2">
    <source>
        <dbReference type="Pfam" id="PF06808"/>
    </source>
</evidence>
<feature type="transmembrane region" description="Helical" evidence="1">
    <location>
        <begin position="486"/>
        <end position="507"/>
    </location>
</feature>
<keyword evidence="4" id="KW-1185">Reference proteome</keyword>
<feature type="transmembrane region" description="Helical" evidence="1">
    <location>
        <begin position="458"/>
        <end position="479"/>
    </location>
</feature>
<keyword evidence="1" id="KW-0472">Membrane</keyword>
<feature type="transmembrane region" description="Helical" evidence="1">
    <location>
        <begin position="544"/>
        <end position="563"/>
    </location>
</feature>
<sequence length="655" mass="70678">MKENVKGVDAEIGPVVDGEKILEKKDRESKWRKDMSHFWKIVIAVISSFYISYHMYTSRFGMPETVKHRAIHVGFILILVFLLFPGTKKAPRTRPSVMDLALVFISLAATLYTLLSRDAFLIRAGVSAPMDIYVGAVMILLVLESCRRAVGPQLLTLCIIFLLYAYFGRHIPGVLSHRGYTLTRIIYQMYLTTQGIFGMPIGVSSTYLIIFVVLGAMLDKSGLSRLFNDIAMFVGGRMTGGPAKVSVIASALLGMISGSSATNVATTGAFTIPLMKKVGYKPYFAAAIEAAASTGGQFMPPIMGSVAFIMAEFLGVPYLTIAGAAIIPALLYFAGVFFQIDLRARRLGLKGLTKDQMPDVKYTVLRYGHMIIPIGILIFLLFEGRTPLYAAFYTVVFTGILSWVRKETRIGPKQLLDVAVSASRSSLSIGVAMANAGFVVAVLSMTGIGIILADNIVLLSGGYLPIALILCMVVSIILGMGLPTSACYVIAASIAVPILTKMGVPAFQAHFFTLYYACLSTITPPVALSAYVGAGMAGAKPNQVGWTAFRLAIAGFIVPFFFVYSPSMLLISDSIWFILWDTFTALLGTAMLAIAGEGFFRINLPIPVRPVFFIASIALIIPGSTTDIIGLAVGIVAILIVQVLKTKSDRNVSIA</sequence>
<dbReference type="PANTHER" id="PTHR43849">
    <property type="entry name" value="BLL3936 PROTEIN"/>
    <property type="match status" value="1"/>
</dbReference>
<dbReference type="Proteomes" id="UP000324209">
    <property type="component" value="Chromosome"/>
</dbReference>
<dbReference type="InterPro" id="IPR011853">
    <property type="entry name" value="TRAP_DctM-Dct_fused"/>
</dbReference>
<dbReference type="PANTHER" id="PTHR43849:SF2">
    <property type="entry name" value="BLL3936 PROTEIN"/>
    <property type="match status" value="1"/>
</dbReference>
<proteinExistence type="predicted"/>
<feature type="transmembrane region" description="Helical" evidence="1">
    <location>
        <begin position="316"/>
        <end position="342"/>
    </location>
</feature>
<dbReference type="NCBIfam" id="TIGR02123">
    <property type="entry name" value="TRAP_fused"/>
    <property type="match status" value="1"/>
</dbReference>
<feature type="transmembrane region" description="Helical" evidence="1">
    <location>
        <begin position="363"/>
        <end position="382"/>
    </location>
</feature>
<reference evidence="3 4" key="1">
    <citation type="submission" date="2019-02" db="EMBL/GenBank/DDBJ databases">
        <title>Complete Genome Sequence and Methylome Analysis of free living Spirochaetas.</title>
        <authorList>
            <person name="Fomenkov A."/>
            <person name="Dubinina G."/>
            <person name="Leshcheva N."/>
            <person name="Mikheeva N."/>
            <person name="Grabovich M."/>
            <person name="Vincze T."/>
            <person name="Roberts R.J."/>
        </authorList>
    </citation>
    <scope>NUCLEOTIDE SEQUENCE [LARGE SCALE GENOMIC DNA]</scope>
    <source>
        <strain evidence="3 4">K2</strain>
    </source>
</reference>
<dbReference type="RefSeq" id="WP_149487721.1">
    <property type="nucleotide sequence ID" value="NZ_CP036150.1"/>
</dbReference>
<keyword evidence="1" id="KW-0812">Transmembrane</keyword>
<dbReference type="EMBL" id="CP036150">
    <property type="protein sequence ID" value="QEN09648.1"/>
    <property type="molecule type" value="Genomic_DNA"/>
</dbReference>
<dbReference type="InterPro" id="IPR010656">
    <property type="entry name" value="DctM"/>
</dbReference>
<dbReference type="AlphaFoldDB" id="A0A5C1QQK4"/>
<feature type="transmembrane region" description="Helical" evidence="1">
    <location>
        <begin position="68"/>
        <end position="85"/>
    </location>
</feature>
<name>A0A5C1QQK4_9SPIO</name>
<evidence type="ECO:0000313" key="4">
    <source>
        <dbReference type="Proteomes" id="UP000324209"/>
    </source>
</evidence>
<feature type="transmembrane region" description="Helical" evidence="1">
    <location>
        <begin position="150"/>
        <end position="167"/>
    </location>
</feature>
<feature type="transmembrane region" description="Helical" evidence="1">
    <location>
        <begin position="121"/>
        <end position="143"/>
    </location>
</feature>
<feature type="transmembrane region" description="Helical" evidence="1">
    <location>
        <begin position="388"/>
        <end position="405"/>
    </location>
</feature>
<accession>A0A5C1QQK4</accession>
<dbReference type="Pfam" id="PF06808">
    <property type="entry name" value="DctM"/>
    <property type="match status" value="1"/>
</dbReference>
<dbReference type="OrthoDB" id="9759894at2"/>
<feature type="transmembrane region" description="Helical" evidence="1">
    <location>
        <begin position="426"/>
        <end position="452"/>
    </location>
</feature>
<protein>
    <submittedName>
        <fullName evidence="3">TRAP transporter permease</fullName>
    </submittedName>
</protein>
<feature type="transmembrane region" description="Helical" evidence="1">
    <location>
        <begin position="97"/>
        <end position="115"/>
    </location>
</feature>
<evidence type="ECO:0000313" key="3">
    <source>
        <dbReference type="EMBL" id="QEN09648.1"/>
    </source>
</evidence>
<feature type="transmembrane region" description="Helical" evidence="1">
    <location>
        <begin position="37"/>
        <end position="56"/>
    </location>
</feature>
<feature type="transmembrane region" description="Helical" evidence="1">
    <location>
        <begin position="283"/>
        <end position="310"/>
    </location>
</feature>
<keyword evidence="1" id="KW-1133">Transmembrane helix</keyword>
<organism evidence="3 4">
    <name type="scientific">Oceanispirochaeta crateris</name>
    <dbReference type="NCBI Taxonomy" id="2518645"/>
    <lineage>
        <taxon>Bacteria</taxon>
        <taxon>Pseudomonadati</taxon>
        <taxon>Spirochaetota</taxon>
        <taxon>Spirochaetia</taxon>
        <taxon>Spirochaetales</taxon>
        <taxon>Spirochaetaceae</taxon>
        <taxon>Oceanispirochaeta</taxon>
    </lineage>
</organism>
<dbReference type="KEGG" id="ock:EXM22_17265"/>
<feature type="transmembrane region" description="Helical" evidence="1">
    <location>
        <begin position="196"/>
        <end position="218"/>
    </location>
</feature>
<feature type="domain" description="TRAP C4-dicarboxylate transport system permease DctM subunit" evidence="2">
    <location>
        <begin position="137"/>
        <end position="572"/>
    </location>
</feature>
<evidence type="ECO:0000256" key="1">
    <source>
        <dbReference type="SAM" id="Phobius"/>
    </source>
</evidence>
<feature type="transmembrane region" description="Helical" evidence="1">
    <location>
        <begin position="628"/>
        <end position="644"/>
    </location>
</feature>
<feature type="transmembrane region" description="Helical" evidence="1">
    <location>
        <begin position="513"/>
        <end position="532"/>
    </location>
</feature>
<feature type="transmembrane region" description="Helical" evidence="1">
    <location>
        <begin position="575"/>
        <end position="594"/>
    </location>
</feature>
<gene>
    <name evidence="3" type="ORF">EXM22_17265</name>
</gene>